<reference evidence="2" key="1">
    <citation type="submission" date="2020-12" db="EMBL/GenBank/DDBJ databases">
        <title>Metabolic potential, ecology and presence of endohyphal bacteria is reflected in genomic diversity of Mucoromycotina.</title>
        <authorList>
            <person name="Muszewska A."/>
            <person name="Okrasinska A."/>
            <person name="Steczkiewicz K."/>
            <person name="Drgas O."/>
            <person name="Orlowska M."/>
            <person name="Perlinska-Lenart U."/>
            <person name="Aleksandrzak-Piekarczyk T."/>
            <person name="Szatraj K."/>
            <person name="Zielenkiewicz U."/>
            <person name="Pilsyk S."/>
            <person name="Malc E."/>
            <person name="Mieczkowski P."/>
            <person name="Kruszewska J.S."/>
            <person name="Biernat P."/>
            <person name="Pawlowska J."/>
        </authorList>
    </citation>
    <scope>NUCLEOTIDE SEQUENCE</scope>
    <source>
        <strain evidence="2">CBS 226.32</strain>
    </source>
</reference>
<dbReference type="InterPro" id="IPR004045">
    <property type="entry name" value="Glutathione_S-Trfase_N"/>
</dbReference>
<dbReference type="InterPro" id="IPR036249">
    <property type="entry name" value="Thioredoxin-like_sf"/>
</dbReference>
<dbReference type="PROSITE" id="PS50404">
    <property type="entry name" value="GST_NTER"/>
    <property type="match status" value="1"/>
</dbReference>
<dbReference type="Gene3D" id="3.40.30.110">
    <property type="match status" value="1"/>
</dbReference>
<name>A0A8H7RAX6_9FUNG</name>
<sequence length="323" mass="36298">MSTTKDVILHWYPTSPFCQKVAWILNYKKIDYKIVLIDRCEPRPLRRPLDGGYRKSPILQIGNHVYCDTKAIILALEKHFPETTIYPKLTSTPDVSSEALARGLTVWMDSTLFSNVVSQLPIKSFDEAFIKDRSELVGSRFNADVMTAAAPFMKATLKAEFSIAESILGKKTWVLDTEEPSLVDFSLSMMTFFCLNLTGEEWVQTNLKTLFDHMSRVMGASNWDVTESRPKLTEEEAVEVLKRHESDPLAEGFESHSSILPIKLGQLVSITPLDTGKIPVTGTLVRSTVDETVISYKDLNHNTTSIVHFPTIGFIVVPTRPQA</sequence>
<comment type="caution">
    <text evidence="2">The sequence shown here is derived from an EMBL/GenBank/DDBJ whole genome shotgun (WGS) entry which is preliminary data.</text>
</comment>
<keyword evidence="3" id="KW-1185">Reference proteome</keyword>
<dbReference type="CDD" id="cd00570">
    <property type="entry name" value="GST_N_family"/>
    <property type="match status" value="1"/>
</dbReference>
<proteinExistence type="predicted"/>
<dbReference type="Pfam" id="PF25907">
    <property type="entry name" value="DUF7962"/>
    <property type="match status" value="1"/>
</dbReference>
<organism evidence="2 3">
    <name type="scientific">Mucor plumbeus</name>
    <dbReference type="NCBI Taxonomy" id="97098"/>
    <lineage>
        <taxon>Eukaryota</taxon>
        <taxon>Fungi</taxon>
        <taxon>Fungi incertae sedis</taxon>
        <taxon>Mucoromycota</taxon>
        <taxon>Mucoromycotina</taxon>
        <taxon>Mucoromycetes</taxon>
        <taxon>Mucorales</taxon>
        <taxon>Mucorineae</taxon>
        <taxon>Mucoraceae</taxon>
        <taxon>Mucor</taxon>
    </lineage>
</organism>
<dbReference type="Pfam" id="PF13417">
    <property type="entry name" value="GST_N_3"/>
    <property type="match status" value="1"/>
</dbReference>
<dbReference type="InterPro" id="IPR058268">
    <property type="entry name" value="DUF7962"/>
</dbReference>
<dbReference type="OrthoDB" id="202840at2759"/>
<dbReference type="SUPFAM" id="SSF52833">
    <property type="entry name" value="Thioredoxin-like"/>
    <property type="match status" value="1"/>
</dbReference>
<accession>A0A8H7RAX6</accession>
<feature type="domain" description="GST N-terminal" evidence="1">
    <location>
        <begin position="5"/>
        <end position="84"/>
    </location>
</feature>
<dbReference type="Proteomes" id="UP000650833">
    <property type="component" value="Unassembled WGS sequence"/>
</dbReference>
<evidence type="ECO:0000313" key="3">
    <source>
        <dbReference type="Proteomes" id="UP000650833"/>
    </source>
</evidence>
<dbReference type="EMBL" id="JAEPRC010000126">
    <property type="protein sequence ID" value="KAG2207604.1"/>
    <property type="molecule type" value="Genomic_DNA"/>
</dbReference>
<protein>
    <recommendedName>
        <fullName evidence="1">GST N-terminal domain-containing protein</fullName>
    </recommendedName>
</protein>
<dbReference type="Gene3D" id="1.20.1050.10">
    <property type="match status" value="1"/>
</dbReference>
<dbReference type="AlphaFoldDB" id="A0A8H7RAX6"/>
<gene>
    <name evidence="2" type="ORF">INT46_005577</name>
</gene>
<evidence type="ECO:0000259" key="1">
    <source>
        <dbReference type="PROSITE" id="PS50404"/>
    </source>
</evidence>
<evidence type="ECO:0000313" key="2">
    <source>
        <dbReference type="EMBL" id="KAG2207604.1"/>
    </source>
</evidence>